<dbReference type="GO" id="GO:0005975">
    <property type="term" value="P:carbohydrate metabolic process"/>
    <property type="evidence" value="ECO:0007669"/>
    <property type="project" value="InterPro"/>
</dbReference>
<accession>A0A6S6UDU2</accession>
<gene>
    <name evidence="1" type="ORF">HELGO_WM9362</name>
</gene>
<dbReference type="PANTHER" id="PTHR47561">
    <property type="entry name" value="POLYSACCHARIDE DEACETYLASE FAMILY PROTEIN (AFU_ORTHOLOGUE AFUA_6G05030)"/>
    <property type="match status" value="1"/>
</dbReference>
<dbReference type="InterPro" id="IPR011330">
    <property type="entry name" value="Glyco_hydro/deAcase_b/a-brl"/>
</dbReference>
<reference evidence="1" key="1">
    <citation type="submission" date="2020-01" db="EMBL/GenBank/DDBJ databases">
        <authorList>
            <person name="Meier V. D."/>
            <person name="Meier V D."/>
        </authorList>
    </citation>
    <scope>NUCLEOTIDE SEQUENCE</scope>
    <source>
        <strain evidence="1">HLG_WM_MAG_07</strain>
    </source>
</reference>
<organism evidence="1">
    <name type="scientific">uncultured Thiotrichaceae bacterium</name>
    <dbReference type="NCBI Taxonomy" id="298394"/>
    <lineage>
        <taxon>Bacteria</taxon>
        <taxon>Pseudomonadati</taxon>
        <taxon>Pseudomonadota</taxon>
        <taxon>Gammaproteobacteria</taxon>
        <taxon>Thiotrichales</taxon>
        <taxon>Thiotrichaceae</taxon>
        <taxon>environmental samples</taxon>
    </lineage>
</organism>
<dbReference type="EMBL" id="CACVAY010000149">
    <property type="protein sequence ID" value="CAA6828571.1"/>
    <property type="molecule type" value="Genomic_DNA"/>
</dbReference>
<sequence>MIFTSNITDWQHSMLDQTQPVSRHVWNHTLSLLEIIDFHEITGTFFIATNVAEKYPVLVRKISARGHEVAPYFEYPIGAGSFAKLAERSIHTIEDITGTKTIGARTRNLEIESLNFYCKVLNHHGIKYDSSLYLAKPVSKLIHKHTELEAFAANNISEYHLPTLPLLGKRLSLFGSQSFRLLPYALSHYAGSLLPREKTVFCIQSFDLGLDENNDISKKHSIPLDRRQDFIGRKKVSLKLQKLLRDFPFLSFRDAYYFCDGSSPQYQPEKLYYT</sequence>
<protein>
    <submittedName>
        <fullName evidence="1">Polysaccharide deacetylase family protein, PEP-CTERM locus subfamily</fullName>
    </submittedName>
</protein>
<dbReference type="SUPFAM" id="SSF88713">
    <property type="entry name" value="Glycoside hydrolase/deacetylase"/>
    <property type="match status" value="1"/>
</dbReference>
<evidence type="ECO:0000313" key="1">
    <source>
        <dbReference type="EMBL" id="CAA6828571.1"/>
    </source>
</evidence>
<dbReference type="PANTHER" id="PTHR47561:SF1">
    <property type="entry name" value="POLYSACCHARIDE DEACETYLASE FAMILY PROTEIN (AFU_ORTHOLOGUE AFUA_6G05030)"/>
    <property type="match status" value="1"/>
</dbReference>
<dbReference type="Gene3D" id="3.20.20.370">
    <property type="entry name" value="Glycoside hydrolase/deacetylase"/>
    <property type="match status" value="1"/>
</dbReference>
<name>A0A6S6UDU2_9GAMM</name>
<dbReference type="AlphaFoldDB" id="A0A6S6UDU2"/>
<proteinExistence type="predicted"/>